<dbReference type="EMBL" id="JAAZWO010000029">
    <property type="protein sequence ID" value="MBC2399503.1"/>
    <property type="molecule type" value="Genomic_DNA"/>
</dbReference>
<proteinExistence type="predicted"/>
<organism evidence="2 3">
    <name type="scientific">Clostridium tetanomorphum</name>
    <dbReference type="NCBI Taxonomy" id="1553"/>
    <lineage>
        <taxon>Bacteria</taxon>
        <taxon>Bacillati</taxon>
        <taxon>Bacillota</taxon>
        <taxon>Clostridia</taxon>
        <taxon>Eubacteriales</taxon>
        <taxon>Clostridiaceae</taxon>
        <taxon>Clostridium</taxon>
    </lineage>
</organism>
<dbReference type="Proteomes" id="UP000563151">
    <property type="component" value="Unassembled WGS sequence"/>
</dbReference>
<comment type="caution">
    <text evidence="2">The sequence shown here is derived from an EMBL/GenBank/DDBJ whole genome shotgun (WGS) entry which is preliminary data.</text>
</comment>
<accession>A0A923J319</accession>
<keyword evidence="3" id="KW-1185">Reference proteome</keyword>
<reference evidence="2 3" key="1">
    <citation type="submission" date="2020-04" db="EMBL/GenBank/DDBJ databases">
        <title>Genomic insights into acetone-butanol-ethanol (ABE) fermentation by sequencing solventogenic clostridia strains.</title>
        <authorList>
            <person name="Brown S."/>
        </authorList>
    </citation>
    <scope>NUCLEOTIDE SEQUENCE [LARGE SCALE GENOMIC DNA]</scope>
    <source>
        <strain evidence="2 3">DJ011</strain>
    </source>
</reference>
<dbReference type="Pfam" id="PF01814">
    <property type="entry name" value="Hemerythrin"/>
    <property type="match status" value="1"/>
</dbReference>
<evidence type="ECO:0000313" key="3">
    <source>
        <dbReference type="Proteomes" id="UP000563151"/>
    </source>
</evidence>
<dbReference type="RefSeq" id="WP_035148001.1">
    <property type="nucleotide sequence ID" value="NZ_JAAZWO010000029.1"/>
</dbReference>
<feature type="domain" description="Hemerythrin-like" evidence="1">
    <location>
        <begin position="3"/>
        <end position="135"/>
    </location>
</feature>
<sequence>MTNINNLRRQHLEVMALVNKIRNFIVNRENINREMEIAKNINILAGKLKIHLDSEDKYLYPSLLKSRDLTIKKISEDYIKEMSSICNEFMEFKDKYNTKSKLLKNGEEFIKESEIIFKLIEKRISKEDEELYNLL</sequence>
<name>A0A923J319_CLOTT</name>
<gene>
    <name evidence="2" type="ORF">HGG79_17250</name>
</gene>
<dbReference type="InterPro" id="IPR012312">
    <property type="entry name" value="Hemerythrin-like"/>
</dbReference>
<protein>
    <submittedName>
        <fullName evidence="2">Hemerythrin domain-containing protein</fullName>
    </submittedName>
</protein>
<evidence type="ECO:0000259" key="1">
    <source>
        <dbReference type="Pfam" id="PF01814"/>
    </source>
</evidence>
<evidence type="ECO:0000313" key="2">
    <source>
        <dbReference type="EMBL" id="MBC2399503.1"/>
    </source>
</evidence>
<dbReference type="AlphaFoldDB" id="A0A923J319"/>